<evidence type="ECO:0000256" key="1">
    <source>
        <dbReference type="PROSITE-ProRule" id="PRU00339"/>
    </source>
</evidence>
<evidence type="ECO:0000313" key="3">
    <source>
        <dbReference type="EMBL" id="MDR6237726.1"/>
    </source>
</evidence>
<feature type="repeat" description="TPR" evidence="1">
    <location>
        <begin position="325"/>
        <end position="358"/>
    </location>
</feature>
<dbReference type="InterPro" id="IPR011990">
    <property type="entry name" value="TPR-like_helical_dom_sf"/>
</dbReference>
<name>A0AAE3XHE7_9BACT</name>
<dbReference type="SUPFAM" id="SSF48452">
    <property type="entry name" value="TPR-like"/>
    <property type="match status" value="2"/>
</dbReference>
<dbReference type="AlphaFoldDB" id="A0AAE3XHE7"/>
<protein>
    <submittedName>
        <fullName evidence="3">Tetratricopeptide (TPR) repeat protein</fullName>
    </submittedName>
</protein>
<comment type="caution">
    <text evidence="3">The sequence shown here is derived from an EMBL/GenBank/DDBJ whole genome shotgun (WGS) entry which is preliminary data.</text>
</comment>
<keyword evidence="4" id="KW-1185">Reference proteome</keyword>
<dbReference type="Gene3D" id="1.25.40.10">
    <property type="entry name" value="Tetratricopeptide repeat domain"/>
    <property type="match status" value="3"/>
</dbReference>
<evidence type="ECO:0000256" key="2">
    <source>
        <dbReference type="SAM" id="SignalP"/>
    </source>
</evidence>
<dbReference type="Proteomes" id="UP001185092">
    <property type="component" value="Unassembled WGS sequence"/>
</dbReference>
<sequence length="581" mass="66408">MNKSTLSRIMLSLILSGSLLFADSAQAQKRKKKDSKTGIERISISDSLKSEYYFTEGERLFILEKYPQALEAFKKADELTPNNAAIQFKMGQVLSITQAFNAALPHANKALELDPSNKYYYLLLAQIQTHKGDYESVAQTYETMIENTDDAEEYYYELAAIYMYQKNEDMAIDAFKRVEEIYGLNPEVSQQVQKIYLGQGKLDEAIEEGKKLIDAYPSEDSFVLSLAEIMHANNRKDEAKEILESLVERTGSAPARMRLAGIYSSEGEEAKAAEQVSKSFADPKLDVNMKVDFIVRKMKSSMDSTQYVELKELSDLVMNSHPDEAIVYTLQGDLEFTKENRLKALEFYKKSLGLDGDNLNIWQNVINIELENNMIKDAIESSEQAIERYPNQSVLYFFGGTAYLMDKEYAKAERLLKAGLPLSKSQTQLYTLMLGQLGDVNHGLENFKESDKYYELALESDPESDHVLNNYSYYLSLRKENLEKAKEMSGKLVLKFPNNATYLDTHGWVLYQLGEYSEAEYYLKKAVDEEPSGTIHEHYGDVLYKLDRKEEALGQWKLAIEKGDEISDLLEKKIAEKKLYE</sequence>
<dbReference type="PANTHER" id="PTHR12558">
    <property type="entry name" value="CELL DIVISION CYCLE 16,23,27"/>
    <property type="match status" value="1"/>
</dbReference>
<accession>A0AAE3XHE7</accession>
<dbReference type="SMART" id="SM00028">
    <property type="entry name" value="TPR"/>
    <property type="match status" value="9"/>
</dbReference>
<dbReference type="PROSITE" id="PS50005">
    <property type="entry name" value="TPR"/>
    <property type="match status" value="4"/>
</dbReference>
<dbReference type="InterPro" id="IPR019734">
    <property type="entry name" value="TPR_rpt"/>
</dbReference>
<dbReference type="Pfam" id="PF14559">
    <property type="entry name" value="TPR_19"/>
    <property type="match status" value="1"/>
</dbReference>
<feature type="signal peptide" evidence="2">
    <location>
        <begin position="1"/>
        <end position="27"/>
    </location>
</feature>
<gene>
    <name evidence="3" type="ORF">HNQ88_000702</name>
</gene>
<dbReference type="Pfam" id="PF13414">
    <property type="entry name" value="TPR_11"/>
    <property type="match status" value="1"/>
</dbReference>
<dbReference type="Pfam" id="PF13181">
    <property type="entry name" value="TPR_8"/>
    <property type="match status" value="2"/>
</dbReference>
<reference evidence="3" key="1">
    <citation type="submission" date="2023-07" db="EMBL/GenBank/DDBJ databases">
        <title>Genomic Encyclopedia of Type Strains, Phase IV (KMG-IV): sequencing the most valuable type-strain genomes for metagenomic binning, comparative biology and taxonomic classification.</title>
        <authorList>
            <person name="Goeker M."/>
        </authorList>
    </citation>
    <scope>NUCLEOTIDE SEQUENCE</scope>
    <source>
        <strain evidence="3">DSM 26174</strain>
    </source>
</reference>
<dbReference type="Pfam" id="PF13432">
    <property type="entry name" value="TPR_16"/>
    <property type="match status" value="2"/>
</dbReference>
<feature type="chain" id="PRO_5042215759" evidence="2">
    <location>
        <begin position="28"/>
        <end position="581"/>
    </location>
</feature>
<evidence type="ECO:0000313" key="4">
    <source>
        <dbReference type="Proteomes" id="UP001185092"/>
    </source>
</evidence>
<dbReference type="EMBL" id="JAVDQD010000001">
    <property type="protein sequence ID" value="MDR6237726.1"/>
    <property type="molecule type" value="Genomic_DNA"/>
</dbReference>
<dbReference type="RefSeq" id="WP_309937194.1">
    <property type="nucleotide sequence ID" value="NZ_AP025305.1"/>
</dbReference>
<organism evidence="3 4">
    <name type="scientific">Aureibacter tunicatorum</name>
    <dbReference type="NCBI Taxonomy" id="866807"/>
    <lineage>
        <taxon>Bacteria</taxon>
        <taxon>Pseudomonadati</taxon>
        <taxon>Bacteroidota</taxon>
        <taxon>Cytophagia</taxon>
        <taxon>Cytophagales</taxon>
        <taxon>Persicobacteraceae</taxon>
        <taxon>Aureibacter</taxon>
    </lineage>
</organism>
<feature type="repeat" description="TPR" evidence="1">
    <location>
        <begin position="50"/>
        <end position="83"/>
    </location>
</feature>
<feature type="repeat" description="TPR" evidence="1">
    <location>
        <begin position="500"/>
        <end position="533"/>
    </location>
</feature>
<keyword evidence="1" id="KW-0802">TPR repeat</keyword>
<feature type="repeat" description="TPR" evidence="1">
    <location>
        <begin position="84"/>
        <end position="117"/>
    </location>
</feature>
<keyword evidence="2" id="KW-0732">Signal</keyword>
<dbReference type="PANTHER" id="PTHR12558:SF13">
    <property type="entry name" value="CELL DIVISION CYCLE PROTEIN 27 HOMOLOG"/>
    <property type="match status" value="1"/>
</dbReference>
<proteinExistence type="predicted"/>